<accession>A0ABD1N322</accession>
<protein>
    <submittedName>
        <fullName evidence="2">Uncharacterized protein</fullName>
    </submittedName>
</protein>
<evidence type="ECO:0000313" key="2">
    <source>
        <dbReference type="EMBL" id="KAL2342182.1"/>
    </source>
</evidence>
<dbReference type="AlphaFoldDB" id="A0ABD1N322"/>
<feature type="chain" id="PRO_5044830746" evidence="1">
    <location>
        <begin position="30"/>
        <end position="77"/>
    </location>
</feature>
<keyword evidence="1" id="KW-0732">Signal</keyword>
<feature type="signal peptide" evidence="1">
    <location>
        <begin position="1"/>
        <end position="29"/>
    </location>
</feature>
<evidence type="ECO:0000313" key="3">
    <source>
        <dbReference type="Proteomes" id="UP001603857"/>
    </source>
</evidence>
<gene>
    <name evidence="2" type="ORF">Fmac_010122</name>
</gene>
<reference evidence="2 3" key="1">
    <citation type="submission" date="2024-08" db="EMBL/GenBank/DDBJ databases">
        <title>Insights into the chromosomal genome structure of Flemingia macrophylla.</title>
        <authorList>
            <person name="Ding Y."/>
            <person name="Zhao Y."/>
            <person name="Bi W."/>
            <person name="Wu M."/>
            <person name="Zhao G."/>
            <person name="Gong Y."/>
            <person name="Li W."/>
            <person name="Zhang P."/>
        </authorList>
    </citation>
    <scope>NUCLEOTIDE SEQUENCE [LARGE SCALE GENOMIC DNA]</scope>
    <source>
        <strain evidence="2">DYQJB</strain>
        <tissue evidence="2">Leaf</tissue>
    </source>
</reference>
<dbReference type="Proteomes" id="UP001603857">
    <property type="component" value="Unassembled WGS sequence"/>
</dbReference>
<dbReference type="EMBL" id="JBGMDY010000003">
    <property type="protein sequence ID" value="KAL2342182.1"/>
    <property type="molecule type" value="Genomic_DNA"/>
</dbReference>
<keyword evidence="3" id="KW-1185">Reference proteome</keyword>
<proteinExistence type="predicted"/>
<evidence type="ECO:0000256" key="1">
    <source>
        <dbReference type="SAM" id="SignalP"/>
    </source>
</evidence>
<sequence length="77" mass="8834">MRKEMQLLKLTVSVFVILTLINFMYSAEARELLDDDDDGSKHWERSFPSRTRIYFAMLPKGPVPPSGPSPNLKLLQP</sequence>
<name>A0ABD1N322_9FABA</name>
<organism evidence="2 3">
    <name type="scientific">Flemingia macrophylla</name>
    <dbReference type="NCBI Taxonomy" id="520843"/>
    <lineage>
        <taxon>Eukaryota</taxon>
        <taxon>Viridiplantae</taxon>
        <taxon>Streptophyta</taxon>
        <taxon>Embryophyta</taxon>
        <taxon>Tracheophyta</taxon>
        <taxon>Spermatophyta</taxon>
        <taxon>Magnoliopsida</taxon>
        <taxon>eudicotyledons</taxon>
        <taxon>Gunneridae</taxon>
        <taxon>Pentapetalae</taxon>
        <taxon>rosids</taxon>
        <taxon>fabids</taxon>
        <taxon>Fabales</taxon>
        <taxon>Fabaceae</taxon>
        <taxon>Papilionoideae</taxon>
        <taxon>50 kb inversion clade</taxon>
        <taxon>NPAAA clade</taxon>
        <taxon>indigoferoid/millettioid clade</taxon>
        <taxon>Phaseoleae</taxon>
        <taxon>Flemingia</taxon>
    </lineage>
</organism>
<comment type="caution">
    <text evidence="2">The sequence shown here is derived from an EMBL/GenBank/DDBJ whole genome shotgun (WGS) entry which is preliminary data.</text>
</comment>